<keyword evidence="2" id="KW-0732">Signal</keyword>
<dbReference type="InterPro" id="IPR010642">
    <property type="entry name" value="Invasion_prot_B"/>
</dbReference>
<protein>
    <submittedName>
        <fullName evidence="3">Invasion protein IalB</fullName>
    </submittedName>
</protein>
<dbReference type="OrthoDB" id="9797912at2"/>
<feature type="signal peptide" evidence="2">
    <location>
        <begin position="1"/>
        <end position="22"/>
    </location>
</feature>
<proteinExistence type="predicted"/>
<dbReference type="AlphaFoldDB" id="A0A4R2Q119"/>
<keyword evidence="4" id="KW-1185">Reference proteome</keyword>
<name>A0A4R2Q119_9RHOB</name>
<evidence type="ECO:0000313" key="4">
    <source>
        <dbReference type="Proteomes" id="UP000294835"/>
    </source>
</evidence>
<dbReference type="Pfam" id="PF06776">
    <property type="entry name" value="IalB"/>
    <property type="match status" value="1"/>
</dbReference>
<dbReference type="Proteomes" id="UP000294835">
    <property type="component" value="Unassembled WGS sequence"/>
</dbReference>
<evidence type="ECO:0000313" key="3">
    <source>
        <dbReference type="EMBL" id="TCP42177.1"/>
    </source>
</evidence>
<feature type="compositionally biased region" description="Low complexity" evidence="1">
    <location>
        <begin position="24"/>
        <end position="39"/>
    </location>
</feature>
<comment type="caution">
    <text evidence="3">The sequence shown here is derived from an EMBL/GenBank/DDBJ whole genome shotgun (WGS) entry which is preliminary data.</text>
</comment>
<feature type="chain" id="PRO_5020900882" evidence="2">
    <location>
        <begin position="23"/>
        <end position="214"/>
    </location>
</feature>
<dbReference type="InterPro" id="IPR038696">
    <property type="entry name" value="IalB_sf"/>
</dbReference>
<sequence>MRELLKPLGLAALVALSGPAFAQDTATPAAPQTDSATPPVADTAQIDGLPMGESEAETAAPAQPQAYVKDTFNDWRVVCVKGPEDRESCNMQQLLRDDNDNPVSQVSIAPLPPAAAPRAAAVEIATPLETLLSEDLRLAVDSSAAKRYRFSFCTPQACYARFALSAEDVAAFKAGKAATVTIVPLMAPDQTAKITMSLSGFTAAYDSVLALFSE</sequence>
<reference evidence="3 4" key="1">
    <citation type="submission" date="2019-03" db="EMBL/GenBank/DDBJ databases">
        <title>Genomic Encyclopedia of Type Strains, Phase IV (KMG-IV): sequencing the most valuable type-strain genomes for metagenomic binning, comparative biology and taxonomic classification.</title>
        <authorList>
            <person name="Goeker M."/>
        </authorList>
    </citation>
    <scope>NUCLEOTIDE SEQUENCE [LARGE SCALE GENOMIC DNA]</scope>
    <source>
        <strain evidence="3 4">DSM 18063</strain>
    </source>
</reference>
<feature type="region of interest" description="Disordered" evidence="1">
    <location>
        <begin position="24"/>
        <end position="47"/>
    </location>
</feature>
<dbReference type="Gene3D" id="2.60.40.1880">
    <property type="entry name" value="Invasion associated locus B (IalB) protein"/>
    <property type="match status" value="1"/>
</dbReference>
<dbReference type="EMBL" id="SLXP01000003">
    <property type="protein sequence ID" value="TCP42177.1"/>
    <property type="molecule type" value="Genomic_DNA"/>
</dbReference>
<gene>
    <name evidence="3" type="ORF">EV662_10382</name>
</gene>
<accession>A0A4R2Q119</accession>
<evidence type="ECO:0000256" key="1">
    <source>
        <dbReference type="SAM" id="MobiDB-lite"/>
    </source>
</evidence>
<dbReference type="RefSeq" id="WP_132461323.1">
    <property type="nucleotide sequence ID" value="NZ_SLXP01000003.1"/>
</dbReference>
<evidence type="ECO:0000256" key="2">
    <source>
        <dbReference type="SAM" id="SignalP"/>
    </source>
</evidence>
<organism evidence="3 4">
    <name type="scientific">Rhodovulum marinum</name>
    <dbReference type="NCBI Taxonomy" id="320662"/>
    <lineage>
        <taxon>Bacteria</taxon>
        <taxon>Pseudomonadati</taxon>
        <taxon>Pseudomonadota</taxon>
        <taxon>Alphaproteobacteria</taxon>
        <taxon>Rhodobacterales</taxon>
        <taxon>Paracoccaceae</taxon>
        <taxon>Rhodovulum</taxon>
    </lineage>
</organism>